<dbReference type="Proteomes" id="UP000552700">
    <property type="component" value="Unassembled WGS sequence"/>
</dbReference>
<name>A0A841J122_9SPHN</name>
<protein>
    <submittedName>
        <fullName evidence="1">Uncharacterized protein</fullName>
    </submittedName>
</protein>
<evidence type="ECO:0000313" key="1">
    <source>
        <dbReference type="EMBL" id="MBB6124042.1"/>
    </source>
</evidence>
<dbReference type="EMBL" id="JACIJP010000002">
    <property type="protein sequence ID" value="MBB6124042.1"/>
    <property type="molecule type" value="Genomic_DNA"/>
</dbReference>
<keyword evidence="2" id="KW-1185">Reference proteome</keyword>
<evidence type="ECO:0000313" key="2">
    <source>
        <dbReference type="Proteomes" id="UP000552700"/>
    </source>
</evidence>
<proteinExistence type="predicted"/>
<gene>
    <name evidence="1" type="ORF">FHS92_001771</name>
</gene>
<dbReference type="AlphaFoldDB" id="A0A841J122"/>
<sequence length="244" mass="26160">MIRSPFALQHLSSPRACPPKNVTIFKECNNCRFSAHGSQPCYSTDALTPWVGFRSSCAGRNLGRSDAAAKNPAEAASDSRADSFSADAIRRLSQAIKFGEDRRAPPRSSISAILCGTACHMFILSNCKIITLDAFRNIHTVLVTAHRGVEPDNNNAGVASEAKGRTIGNWPTGLRSAMGLPAFALPTGQGGSPSITFLCLITGLPGAVSPRRGANEPKGRGHHRPKIRTIRRWTRESAIGRDVT</sequence>
<comment type="caution">
    <text evidence="1">The sequence shown here is derived from an EMBL/GenBank/DDBJ whole genome shotgun (WGS) entry which is preliminary data.</text>
</comment>
<accession>A0A841J122</accession>
<reference evidence="1 2" key="1">
    <citation type="submission" date="2020-08" db="EMBL/GenBank/DDBJ databases">
        <title>Genomic Encyclopedia of Type Strains, Phase IV (KMG-IV): sequencing the most valuable type-strain genomes for metagenomic binning, comparative biology and taxonomic classification.</title>
        <authorList>
            <person name="Goeker M."/>
        </authorList>
    </citation>
    <scope>NUCLEOTIDE SEQUENCE [LARGE SCALE GENOMIC DNA]</scope>
    <source>
        <strain evidence="1 2">DSM 102255</strain>
    </source>
</reference>
<organism evidence="1 2">
    <name type="scientific">Sphingobium subterraneum</name>
    <dbReference type="NCBI Taxonomy" id="627688"/>
    <lineage>
        <taxon>Bacteria</taxon>
        <taxon>Pseudomonadati</taxon>
        <taxon>Pseudomonadota</taxon>
        <taxon>Alphaproteobacteria</taxon>
        <taxon>Sphingomonadales</taxon>
        <taxon>Sphingomonadaceae</taxon>
        <taxon>Sphingobium</taxon>
    </lineage>
</organism>